<evidence type="ECO:0000259" key="1">
    <source>
        <dbReference type="PROSITE" id="PS50181"/>
    </source>
</evidence>
<protein>
    <submittedName>
        <fullName evidence="2">F-box domain, FBD domain, leucine-rich repeat domain superfamily</fullName>
    </submittedName>
</protein>
<dbReference type="EMBL" id="MNCJ02000332">
    <property type="protein sequence ID" value="KAF5757161.1"/>
    <property type="molecule type" value="Genomic_DNA"/>
</dbReference>
<dbReference type="InterPro" id="IPR006566">
    <property type="entry name" value="FBD"/>
</dbReference>
<evidence type="ECO:0000313" key="3">
    <source>
        <dbReference type="Proteomes" id="UP000215914"/>
    </source>
</evidence>
<dbReference type="Gramene" id="mRNA:HanXRQr2_Chr17g0823351">
    <property type="protein sequence ID" value="mRNA:HanXRQr2_Chr17g0823351"/>
    <property type="gene ID" value="HanXRQr2_Chr17g0823351"/>
</dbReference>
<dbReference type="SUPFAM" id="SSF81383">
    <property type="entry name" value="F-box domain"/>
    <property type="match status" value="1"/>
</dbReference>
<gene>
    <name evidence="2" type="ORF">HanXRQr2_Chr17g0823351</name>
</gene>
<comment type="caution">
    <text evidence="2">The sequence shown here is derived from an EMBL/GenBank/DDBJ whole genome shotgun (WGS) entry which is preliminary data.</text>
</comment>
<dbReference type="Proteomes" id="UP000215914">
    <property type="component" value="Unassembled WGS sequence"/>
</dbReference>
<dbReference type="Gene3D" id="3.80.10.10">
    <property type="entry name" value="Ribonuclease Inhibitor"/>
    <property type="match status" value="1"/>
</dbReference>
<dbReference type="SMART" id="SM00579">
    <property type="entry name" value="FBD"/>
    <property type="match status" value="1"/>
</dbReference>
<sequence length="449" mass="52004">MFKIGLLLNNKGANISSISESVDDRLSGLPQDILSHILSLIPMKSAVQTSILSKRWRYSWMFVTNLDFDDIHSDPIHGLDILLNFVDRALESRQMSQVELFRLHFSKIRAPVSKVSSWIDWAVRLNVREFDIHVIRLELPLSLLTCKTLTKLSIGLSGRMYHIWGPQSPVNLPCLKTLDIVLWKTPFLIAFNLIHGCPVIENLSLEVKDCGDEKEFKYNIPTLKRLKLTYAYVTKDVRNKVVLNVPNLVYLFVGGVLYSSFVMEDLSSLIEASVSIREKEYRCYLLDGLLKGIRGVQSLSLQCASFHLIDISARDLRLPVFSNMKHLELKDIWEPKLILKLLHCSPQLEHLCIEKNPNDFWSYPKWVPACVRRSLTTLKYLKCDGRKYDMELLKYLLRNAEVLKMVTITWENLRIKEQKRLAAQMLNFPRTSRCCEIQFLVVSIILLYY</sequence>
<dbReference type="Gene3D" id="1.20.1280.50">
    <property type="match status" value="1"/>
</dbReference>
<reference evidence="2" key="1">
    <citation type="journal article" date="2017" name="Nature">
        <title>The sunflower genome provides insights into oil metabolism, flowering and Asterid evolution.</title>
        <authorList>
            <person name="Badouin H."/>
            <person name="Gouzy J."/>
            <person name="Grassa C.J."/>
            <person name="Murat F."/>
            <person name="Staton S.E."/>
            <person name="Cottret L."/>
            <person name="Lelandais-Briere C."/>
            <person name="Owens G.L."/>
            <person name="Carrere S."/>
            <person name="Mayjonade B."/>
            <person name="Legrand L."/>
            <person name="Gill N."/>
            <person name="Kane N.C."/>
            <person name="Bowers J.E."/>
            <person name="Hubner S."/>
            <person name="Bellec A."/>
            <person name="Berard A."/>
            <person name="Berges H."/>
            <person name="Blanchet N."/>
            <person name="Boniface M.C."/>
            <person name="Brunel D."/>
            <person name="Catrice O."/>
            <person name="Chaidir N."/>
            <person name="Claudel C."/>
            <person name="Donnadieu C."/>
            <person name="Faraut T."/>
            <person name="Fievet G."/>
            <person name="Helmstetter N."/>
            <person name="King M."/>
            <person name="Knapp S.J."/>
            <person name="Lai Z."/>
            <person name="Le Paslier M.C."/>
            <person name="Lippi Y."/>
            <person name="Lorenzon L."/>
            <person name="Mandel J.R."/>
            <person name="Marage G."/>
            <person name="Marchand G."/>
            <person name="Marquand E."/>
            <person name="Bret-Mestries E."/>
            <person name="Morien E."/>
            <person name="Nambeesan S."/>
            <person name="Nguyen T."/>
            <person name="Pegot-Espagnet P."/>
            <person name="Pouilly N."/>
            <person name="Raftis F."/>
            <person name="Sallet E."/>
            <person name="Schiex T."/>
            <person name="Thomas J."/>
            <person name="Vandecasteele C."/>
            <person name="Vares D."/>
            <person name="Vear F."/>
            <person name="Vautrin S."/>
            <person name="Crespi M."/>
            <person name="Mangin B."/>
            <person name="Burke J.M."/>
            <person name="Salse J."/>
            <person name="Munos S."/>
            <person name="Vincourt P."/>
            <person name="Rieseberg L.H."/>
            <person name="Langlade N.B."/>
        </authorList>
    </citation>
    <scope>NUCLEOTIDE SEQUENCE</scope>
    <source>
        <tissue evidence="2">Leaves</tissue>
    </source>
</reference>
<proteinExistence type="predicted"/>
<dbReference type="PANTHER" id="PTHR31900">
    <property type="entry name" value="F-BOX/RNI SUPERFAMILY PROTEIN-RELATED"/>
    <property type="match status" value="1"/>
</dbReference>
<evidence type="ECO:0000313" key="2">
    <source>
        <dbReference type="EMBL" id="KAF5757161.1"/>
    </source>
</evidence>
<dbReference type="InterPro" id="IPR036047">
    <property type="entry name" value="F-box-like_dom_sf"/>
</dbReference>
<dbReference type="InterPro" id="IPR032675">
    <property type="entry name" value="LRR_dom_sf"/>
</dbReference>
<dbReference type="InterPro" id="IPR001810">
    <property type="entry name" value="F-box_dom"/>
</dbReference>
<dbReference type="AlphaFoldDB" id="A0A9K3DNC3"/>
<reference evidence="2" key="2">
    <citation type="submission" date="2020-06" db="EMBL/GenBank/DDBJ databases">
        <title>Helianthus annuus Genome sequencing and assembly Release 2.</title>
        <authorList>
            <person name="Gouzy J."/>
            <person name="Langlade N."/>
            <person name="Munos S."/>
        </authorList>
    </citation>
    <scope>NUCLEOTIDE SEQUENCE</scope>
    <source>
        <tissue evidence="2">Leaves</tissue>
    </source>
</reference>
<feature type="domain" description="F-box" evidence="1">
    <location>
        <begin position="23"/>
        <end position="71"/>
    </location>
</feature>
<dbReference type="Pfam" id="PF08387">
    <property type="entry name" value="FBD"/>
    <property type="match status" value="1"/>
</dbReference>
<dbReference type="PANTHER" id="PTHR31900:SF31">
    <property type="entry name" value="F-BOX_LRR-REPEAT PROTEIN 13-LIKE"/>
    <property type="match status" value="1"/>
</dbReference>
<dbReference type="InterPro" id="IPR055411">
    <property type="entry name" value="LRR_FXL15/At3g58940/PEG3-like"/>
</dbReference>
<accession>A0A9K3DNC3</accession>
<dbReference type="SUPFAM" id="SSF52047">
    <property type="entry name" value="RNI-like"/>
    <property type="match status" value="1"/>
</dbReference>
<dbReference type="CDD" id="cd22160">
    <property type="entry name" value="F-box_AtFBL13-like"/>
    <property type="match status" value="1"/>
</dbReference>
<keyword evidence="3" id="KW-1185">Reference proteome</keyword>
<dbReference type="InterPro" id="IPR053781">
    <property type="entry name" value="F-box_AtFBL13-like"/>
</dbReference>
<dbReference type="InterPro" id="IPR050232">
    <property type="entry name" value="FBL13/AtMIF1-like"/>
</dbReference>
<dbReference type="Pfam" id="PF24758">
    <property type="entry name" value="LRR_At5g56370"/>
    <property type="match status" value="1"/>
</dbReference>
<dbReference type="Pfam" id="PF00646">
    <property type="entry name" value="F-box"/>
    <property type="match status" value="1"/>
</dbReference>
<dbReference type="PROSITE" id="PS50181">
    <property type="entry name" value="FBOX"/>
    <property type="match status" value="1"/>
</dbReference>
<organism evidence="2 3">
    <name type="scientific">Helianthus annuus</name>
    <name type="common">Common sunflower</name>
    <dbReference type="NCBI Taxonomy" id="4232"/>
    <lineage>
        <taxon>Eukaryota</taxon>
        <taxon>Viridiplantae</taxon>
        <taxon>Streptophyta</taxon>
        <taxon>Embryophyta</taxon>
        <taxon>Tracheophyta</taxon>
        <taxon>Spermatophyta</taxon>
        <taxon>Magnoliopsida</taxon>
        <taxon>eudicotyledons</taxon>
        <taxon>Gunneridae</taxon>
        <taxon>Pentapetalae</taxon>
        <taxon>asterids</taxon>
        <taxon>campanulids</taxon>
        <taxon>Asterales</taxon>
        <taxon>Asteraceae</taxon>
        <taxon>Asteroideae</taxon>
        <taxon>Heliantheae alliance</taxon>
        <taxon>Heliantheae</taxon>
        <taxon>Helianthus</taxon>
    </lineage>
</organism>
<name>A0A9K3DNC3_HELAN</name>